<reference evidence="2" key="1">
    <citation type="submission" date="2013-09" db="EMBL/GenBank/DDBJ databases">
        <title>Corchorus olitorius genome sequencing.</title>
        <authorList>
            <person name="Alam M."/>
            <person name="Haque M.S."/>
            <person name="Islam M.S."/>
            <person name="Emdad E.M."/>
            <person name="Islam M.M."/>
            <person name="Ahmed B."/>
            <person name="Halim A."/>
            <person name="Hossen Q.M.M."/>
            <person name="Hossain M.Z."/>
            <person name="Ahmed R."/>
            <person name="Khan M.M."/>
            <person name="Islam R."/>
            <person name="Rashid M.M."/>
            <person name="Khan S.A."/>
            <person name="Rahman M.S."/>
            <person name="Alam M."/>
            <person name="Yahiya A.S."/>
            <person name="Khan M.S."/>
            <person name="Azam M.S."/>
            <person name="Haque T."/>
            <person name="Lashkar M.Z.H."/>
            <person name="Akhand A.I."/>
            <person name="Morshed G."/>
            <person name="Roy S."/>
            <person name="Uddin K.S."/>
            <person name="Rabeya T."/>
            <person name="Hossain A.S."/>
            <person name="Chowdhury A."/>
            <person name="Snigdha A.R."/>
            <person name="Mortoza M.S."/>
            <person name="Matin S.A."/>
            <person name="Hoque S.M.E."/>
            <person name="Islam M.K."/>
            <person name="Roy D.K."/>
            <person name="Haider R."/>
            <person name="Moosa M.M."/>
            <person name="Elias S.M."/>
            <person name="Hasan A.M."/>
            <person name="Jahan S."/>
            <person name="Shafiuddin M."/>
            <person name="Mahmood N."/>
            <person name="Shommy N.S."/>
        </authorList>
    </citation>
    <scope>NUCLEOTIDE SEQUENCE [LARGE SCALE GENOMIC DNA]</scope>
    <source>
        <strain evidence="2">cv. O-4</strain>
    </source>
</reference>
<sequence length="37" mass="3884">MGERDGGATGGRSVVEPILKVGLGWGSVVCHRDTRKC</sequence>
<name>A0A1R3JEM1_9ROSI</name>
<dbReference type="Proteomes" id="UP000187203">
    <property type="component" value="Unassembled WGS sequence"/>
</dbReference>
<comment type="caution">
    <text evidence="1">The sequence shown here is derived from an EMBL/GenBank/DDBJ whole genome shotgun (WGS) entry which is preliminary data.</text>
</comment>
<keyword evidence="2" id="KW-1185">Reference proteome</keyword>
<proteinExistence type="predicted"/>
<evidence type="ECO:0000313" key="2">
    <source>
        <dbReference type="Proteomes" id="UP000187203"/>
    </source>
</evidence>
<gene>
    <name evidence="1" type="ORF">COLO4_17014</name>
</gene>
<evidence type="ECO:0000313" key="1">
    <source>
        <dbReference type="EMBL" id="OMO93273.1"/>
    </source>
</evidence>
<protein>
    <submittedName>
        <fullName evidence="1">Uncharacterized protein</fullName>
    </submittedName>
</protein>
<organism evidence="1 2">
    <name type="scientific">Corchorus olitorius</name>
    <dbReference type="NCBI Taxonomy" id="93759"/>
    <lineage>
        <taxon>Eukaryota</taxon>
        <taxon>Viridiplantae</taxon>
        <taxon>Streptophyta</taxon>
        <taxon>Embryophyta</taxon>
        <taxon>Tracheophyta</taxon>
        <taxon>Spermatophyta</taxon>
        <taxon>Magnoliopsida</taxon>
        <taxon>eudicotyledons</taxon>
        <taxon>Gunneridae</taxon>
        <taxon>Pentapetalae</taxon>
        <taxon>rosids</taxon>
        <taxon>malvids</taxon>
        <taxon>Malvales</taxon>
        <taxon>Malvaceae</taxon>
        <taxon>Grewioideae</taxon>
        <taxon>Apeibeae</taxon>
        <taxon>Corchorus</taxon>
    </lineage>
</organism>
<accession>A0A1R3JEM1</accession>
<dbReference type="AlphaFoldDB" id="A0A1R3JEM1"/>
<dbReference type="EMBL" id="AWUE01016275">
    <property type="protein sequence ID" value="OMO93273.1"/>
    <property type="molecule type" value="Genomic_DNA"/>
</dbReference>